<dbReference type="Proteomes" id="UP000276834">
    <property type="component" value="Unassembled WGS sequence"/>
</dbReference>
<accession>A0A3L8T0R8</accession>
<dbReference type="AlphaFoldDB" id="A0A3L8T0R8"/>
<dbReference type="STRING" id="44316.ENSEGOP00005000568"/>
<dbReference type="PANTHER" id="PTHR12517">
    <property type="entry name" value="VACUOLAR PROTEIN SORTING-ASSOCIATED PROTEIN 13B"/>
    <property type="match status" value="1"/>
</dbReference>
<keyword evidence="2" id="KW-1185">Reference proteome</keyword>
<dbReference type="InterPro" id="IPR039782">
    <property type="entry name" value="VPS13B"/>
</dbReference>
<protein>
    <submittedName>
        <fullName evidence="1">Uncharacterized protein</fullName>
    </submittedName>
</protein>
<reference evidence="1 2" key="1">
    <citation type="journal article" date="2018" name="Proc. R. Soc. B">
        <title>A non-coding region near Follistatin controls head colour polymorphism in the Gouldian finch.</title>
        <authorList>
            <person name="Toomey M.B."/>
            <person name="Marques C.I."/>
            <person name="Andrade P."/>
            <person name="Araujo P.M."/>
            <person name="Sabatino S."/>
            <person name="Gazda M.A."/>
            <person name="Afonso S."/>
            <person name="Lopes R.J."/>
            <person name="Corbo J.C."/>
            <person name="Carneiro M."/>
        </authorList>
    </citation>
    <scope>NUCLEOTIDE SEQUENCE [LARGE SCALE GENOMIC DNA]</scope>
    <source>
        <strain evidence="1">Red01</strain>
        <tissue evidence="1">Muscle</tissue>
    </source>
</reference>
<dbReference type="OrthoDB" id="445152at2759"/>
<comment type="caution">
    <text evidence="1">The sequence shown here is derived from an EMBL/GenBank/DDBJ whole genome shotgun (WGS) entry which is preliminary data.</text>
</comment>
<gene>
    <name evidence="1" type="ORF">DV515_00000433</name>
</gene>
<proteinExistence type="predicted"/>
<evidence type="ECO:0000313" key="1">
    <source>
        <dbReference type="EMBL" id="RLW13228.1"/>
    </source>
</evidence>
<evidence type="ECO:0000313" key="2">
    <source>
        <dbReference type="Proteomes" id="UP000276834"/>
    </source>
</evidence>
<dbReference type="EMBL" id="QUSF01000001">
    <property type="protein sequence ID" value="RLW13228.1"/>
    <property type="molecule type" value="Genomic_DNA"/>
</dbReference>
<dbReference type="PANTHER" id="PTHR12517:SF0">
    <property type="entry name" value="INTERMEMBRANE LIPID TRANSFER PROTEIN VPS13B"/>
    <property type="match status" value="1"/>
</dbReference>
<organism evidence="1 2">
    <name type="scientific">Chloebia gouldiae</name>
    <name type="common">Gouldian finch</name>
    <name type="synonym">Erythrura gouldiae</name>
    <dbReference type="NCBI Taxonomy" id="44316"/>
    <lineage>
        <taxon>Eukaryota</taxon>
        <taxon>Metazoa</taxon>
        <taxon>Chordata</taxon>
        <taxon>Craniata</taxon>
        <taxon>Vertebrata</taxon>
        <taxon>Euteleostomi</taxon>
        <taxon>Archelosauria</taxon>
        <taxon>Archosauria</taxon>
        <taxon>Dinosauria</taxon>
        <taxon>Saurischia</taxon>
        <taxon>Theropoda</taxon>
        <taxon>Coelurosauria</taxon>
        <taxon>Aves</taxon>
        <taxon>Neognathae</taxon>
        <taxon>Neoaves</taxon>
        <taxon>Telluraves</taxon>
        <taxon>Australaves</taxon>
        <taxon>Passeriformes</taxon>
        <taxon>Passeroidea</taxon>
        <taxon>Passeridae</taxon>
        <taxon>Chloebia</taxon>
    </lineage>
</organism>
<name>A0A3L8T0R8_CHLGU</name>
<sequence length="642" mass="71456">MSSYPDCKTRDLLPSILLKVVSSDESENEWSDVVDINNQGTQIVFLTGFGCVYVDITHHCGTIVITLAPEGRAGPVSINLNRSQQKTMSLKMFISQLSLAAFDDITNHKVSSELLRLTADNVFLHMAPATSSLSQEFQQDSVEDLPQFHSLQVYCEDLQLDNQLYSKSNFHFAVLLCQEEKNETSQWSRMNNLIVCNKDLESYKENCFIKLCIAFSEEENFMFHVNDLSFELKPARLYVEDTFVYYIKTLFDTYLPENKTAYKSMNASDTTLIVPEQVREHARALVKPVKLRRLKIQPVNLLVSIHASLKLYIASDHTPLSFSVFERGPIFTTARQLVHALAMHYAAGALFRAGWVVGSLEILGSPASLVRSIGNGIADFFRLPYEGLTRGPGAFVSGVSRGTTSFVKHISKGTLTSITNLATSLARNMDRLSLDEEHYNRQEEWRRQLPESLGEGLRQGLSRLGISLLGAIAGIVDQPMRNFQQVSEAQASAGHKARGVISGVGKGIMGVFTKPIGGAAELVSQTGYEVLFVVSISEDTQQQAFPVTEIDCLEDDQQKDLLKVQLKQQRVPSDLEAEGARERLSEQQYNRLVEYITKTSCHLAPGTAAAPAPQTVAAEQPLTITKTYQYVVDPNFAQFITE</sequence>